<dbReference type="Proteomes" id="UP000645217">
    <property type="component" value="Unassembled WGS sequence"/>
</dbReference>
<reference evidence="1" key="2">
    <citation type="submission" date="2020-09" db="EMBL/GenBank/DDBJ databases">
        <authorList>
            <person name="Sun Q."/>
            <person name="Ohkuma M."/>
        </authorList>
    </citation>
    <scope>NUCLEOTIDE SEQUENCE</scope>
    <source>
        <strain evidence="1">JCM 13064</strain>
    </source>
</reference>
<evidence type="ECO:0000313" key="2">
    <source>
        <dbReference type="Proteomes" id="UP000645217"/>
    </source>
</evidence>
<dbReference type="EMBL" id="BMNT01000001">
    <property type="protein sequence ID" value="GGK61706.1"/>
    <property type="molecule type" value="Genomic_DNA"/>
</dbReference>
<name>A0A917QPF0_9ACTN</name>
<protein>
    <submittedName>
        <fullName evidence="1">Uncharacterized protein</fullName>
    </submittedName>
</protein>
<gene>
    <name evidence="1" type="ORF">GCM10007964_01110</name>
</gene>
<accession>A0A917QPF0</accession>
<dbReference type="RefSeq" id="WP_189160913.1">
    <property type="nucleotide sequence ID" value="NZ_BMNT01000001.1"/>
</dbReference>
<keyword evidence="2" id="KW-1185">Reference proteome</keyword>
<proteinExistence type="predicted"/>
<dbReference type="AlphaFoldDB" id="A0A917QPF0"/>
<sequence>MTATATEVTSTAATLDQIAADRGVTFENVRVLDGMGRQIIDVYKDGKLARRLSHRGTVDQAKAKALAGYTHDTDPQWAPLVAIVRGA</sequence>
<organism evidence="1 2">
    <name type="scientific">Sphaerisporangium melleum</name>
    <dbReference type="NCBI Taxonomy" id="321316"/>
    <lineage>
        <taxon>Bacteria</taxon>
        <taxon>Bacillati</taxon>
        <taxon>Actinomycetota</taxon>
        <taxon>Actinomycetes</taxon>
        <taxon>Streptosporangiales</taxon>
        <taxon>Streptosporangiaceae</taxon>
        <taxon>Sphaerisporangium</taxon>
    </lineage>
</organism>
<evidence type="ECO:0000313" key="1">
    <source>
        <dbReference type="EMBL" id="GGK61706.1"/>
    </source>
</evidence>
<reference evidence="1" key="1">
    <citation type="journal article" date="2014" name="Int. J. Syst. Evol. Microbiol.">
        <title>Complete genome sequence of Corynebacterium casei LMG S-19264T (=DSM 44701T), isolated from a smear-ripened cheese.</title>
        <authorList>
            <consortium name="US DOE Joint Genome Institute (JGI-PGF)"/>
            <person name="Walter F."/>
            <person name="Albersmeier A."/>
            <person name="Kalinowski J."/>
            <person name="Ruckert C."/>
        </authorList>
    </citation>
    <scope>NUCLEOTIDE SEQUENCE</scope>
    <source>
        <strain evidence="1">JCM 13064</strain>
    </source>
</reference>
<comment type="caution">
    <text evidence="1">The sequence shown here is derived from an EMBL/GenBank/DDBJ whole genome shotgun (WGS) entry which is preliminary data.</text>
</comment>